<evidence type="ECO:0000256" key="3">
    <source>
        <dbReference type="ARBA" id="ARBA00022729"/>
    </source>
</evidence>
<dbReference type="AlphaFoldDB" id="A0A4Y9M834"/>
<dbReference type="PANTHER" id="PTHR43649">
    <property type="entry name" value="ARABINOSE-BINDING PROTEIN-RELATED"/>
    <property type="match status" value="1"/>
</dbReference>
<evidence type="ECO:0000256" key="1">
    <source>
        <dbReference type="ARBA" id="ARBA00008520"/>
    </source>
</evidence>
<dbReference type="PROSITE" id="PS51318">
    <property type="entry name" value="TAT"/>
    <property type="match status" value="1"/>
</dbReference>
<evidence type="ECO:0000313" key="6">
    <source>
        <dbReference type="Proteomes" id="UP000297966"/>
    </source>
</evidence>
<protein>
    <submittedName>
        <fullName evidence="5">Carbohydrate ABC transporter substrate-binding protein</fullName>
    </submittedName>
</protein>
<feature type="compositionally biased region" description="Basic and acidic residues" evidence="4">
    <location>
        <begin position="1"/>
        <end position="31"/>
    </location>
</feature>
<dbReference type="EMBL" id="SPQT01000001">
    <property type="protein sequence ID" value="TFV51188.1"/>
    <property type="molecule type" value="Genomic_DNA"/>
</dbReference>
<evidence type="ECO:0000313" key="5">
    <source>
        <dbReference type="EMBL" id="TFV51188.1"/>
    </source>
</evidence>
<dbReference type="SUPFAM" id="SSF53850">
    <property type="entry name" value="Periplasmic binding protein-like II"/>
    <property type="match status" value="1"/>
</dbReference>
<dbReference type="Proteomes" id="UP000297966">
    <property type="component" value="Unassembled WGS sequence"/>
</dbReference>
<comment type="similarity">
    <text evidence="1">Belongs to the bacterial solute-binding protein 1 family.</text>
</comment>
<gene>
    <name evidence="5" type="ORF">E4K65_03625</name>
</gene>
<keyword evidence="3" id="KW-0732">Signal</keyword>
<name>A0A4Y9M834_9BRAD</name>
<dbReference type="InterPro" id="IPR050490">
    <property type="entry name" value="Bact_solute-bd_prot1"/>
</dbReference>
<feature type="region of interest" description="Disordered" evidence="4">
    <location>
        <begin position="1"/>
        <end position="34"/>
    </location>
</feature>
<dbReference type="InterPro" id="IPR006311">
    <property type="entry name" value="TAT_signal"/>
</dbReference>
<evidence type="ECO:0000256" key="2">
    <source>
        <dbReference type="ARBA" id="ARBA00022448"/>
    </source>
</evidence>
<keyword evidence="6" id="KW-1185">Reference proteome</keyword>
<reference evidence="5 6" key="1">
    <citation type="submission" date="2019-03" db="EMBL/GenBank/DDBJ databases">
        <title>Bradyrhizobium diversity isolated from nodules of Chamaecrista fasciculata.</title>
        <authorList>
            <person name="Klepa M.S."/>
            <person name="Urquiaga M.O."/>
            <person name="Hungria M."/>
            <person name="Delamuta J.R."/>
        </authorList>
    </citation>
    <scope>NUCLEOTIDE SEQUENCE [LARGE SCALE GENOMIC DNA]</scope>
    <source>
        <strain evidence="5 6">CNPSo 3448</strain>
    </source>
</reference>
<organism evidence="5 6">
    <name type="scientific">Bradyrhizobium niftali</name>
    <dbReference type="NCBI Taxonomy" id="2560055"/>
    <lineage>
        <taxon>Bacteria</taxon>
        <taxon>Pseudomonadati</taxon>
        <taxon>Pseudomonadota</taxon>
        <taxon>Alphaproteobacteria</taxon>
        <taxon>Hyphomicrobiales</taxon>
        <taxon>Nitrobacteraceae</taxon>
        <taxon>Bradyrhizobium</taxon>
    </lineage>
</organism>
<dbReference type="Gene3D" id="3.40.190.10">
    <property type="entry name" value="Periplasmic binding protein-like II"/>
    <property type="match status" value="2"/>
</dbReference>
<sequence>MGEVDFTKEGHAKKVKKREGIAVKQHDHDQHSAFQPNRRTVLRGAASAAALGTSGALGTFSELALAQANLRAQITQVPGVGKGAPTDADWQKVGELCLGPTKASIKEGEFKGVELSFMGLNNQNLHNLLFRGFLKPWEAYTGAKISWIDLAQADYNPRLQQAIATSTVDFDILEMGAPFEGDVCGKGLASEMPDWVKKQIDIDDYVDYLKPPVGTWNGKTYRVTIDGDCHNFNYRTDVFSDAALAKAWKDAGNTGEWGVPKTWQQVQAVTKFLKGKKIKNQNAFGYLDAPKPWGGFGFYFLGSRASAYAKHPDDKAWLFDIDTMKPRINNPAWVRAIQDVIDALPFEPADQLNADPNTTGFQQFLAGVGSMIPWWGDIGQVAKASDTSVIGDIVGFDILPGSDDVYNSKTGQWDKLASGPNHAPNCAYLGWGVYVMARVNGDEKKHKAAWSAAAHLGGKDLSLWMVMYPSGFQAHRTSHFQFDEWVAAGYDRKYITSYLNSQLGSYNHPNRAVEPRIPGIFQYYSIAEDELTKIFAGKVDAQTGANNIAAAWEKLTDQIGRERQIGLYKASLGV</sequence>
<dbReference type="OrthoDB" id="9803049at2"/>
<dbReference type="PANTHER" id="PTHR43649:SF34">
    <property type="entry name" value="ABC TRANSPORTER PERIPLASMIC-BINDING PROTEIN YCJN-RELATED"/>
    <property type="match status" value="1"/>
</dbReference>
<accession>A0A4Y9M834</accession>
<evidence type="ECO:0000256" key="4">
    <source>
        <dbReference type="SAM" id="MobiDB-lite"/>
    </source>
</evidence>
<keyword evidence="2" id="KW-0813">Transport</keyword>
<comment type="caution">
    <text evidence="5">The sequence shown here is derived from an EMBL/GenBank/DDBJ whole genome shotgun (WGS) entry which is preliminary data.</text>
</comment>
<proteinExistence type="inferred from homology"/>